<comment type="caution">
    <text evidence="2">The sequence shown here is derived from an EMBL/GenBank/DDBJ whole genome shotgun (WGS) entry which is preliminary data.</text>
</comment>
<keyword evidence="3" id="KW-1185">Reference proteome</keyword>
<gene>
    <name evidence="2" type="ORF">CAL65_05145</name>
</gene>
<keyword evidence="1" id="KW-0472">Membrane</keyword>
<accession>A0A3E0WYX7</accession>
<keyword evidence="1" id="KW-0812">Transmembrane</keyword>
<dbReference type="AlphaFoldDB" id="A0A3E0WYX7"/>
<feature type="transmembrane region" description="Helical" evidence="1">
    <location>
        <begin position="87"/>
        <end position="105"/>
    </location>
</feature>
<evidence type="ECO:0000313" key="3">
    <source>
        <dbReference type="Proteomes" id="UP000256763"/>
    </source>
</evidence>
<dbReference type="RefSeq" id="WP_116301081.1">
    <property type="nucleotide sequence ID" value="NZ_NFZV01000003.1"/>
</dbReference>
<dbReference type="EMBL" id="NFZW01000004">
    <property type="protein sequence ID" value="RFA38228.1"/>
    <property type="molecule type" value="Genomic_DNA"/>
</dbReference>
<dbReference type="OrthoDB" id="5698243at2"/>
<name>A0A3E0WYX7_9GAMM</name>
<organism evidence="2 3">
    <name type="scientific">Alkalilimnicola ehrlichii</name>
    <dbReference type="NCBI Taxonomy" id="351052"/>
    <lineage>
        <taxon>Bacteria</taxon>
        <taxon>Pseudomonadati</taxon>
        <taxon>Pseudomonadota</taxon>
        <taxon>Gammaproteobacteria</taxon>
        <taxon>Chromatiales</taxon>
        <taxon>Ectothiorhodospiraceae</taxon>
        <taxon>Alkalilimnicola</taxon>
    </lineage>
</organism>
<proteinExistence type="predicted"/>
<dbReference type="Proteomes" id="UP000256763">
    <property type="component" value="Unassembled WGS sequence"/>
</dbReference>
<reference evidence="3" key="1">
    <citation type="submission" date="2017-05" db="EMBL/GenBank/DDBJ databases">
        <authorList>
            <person name="Sharma S."/>
            <person name="Sidhu C."/>
            <person name="Pinnaka A.K."/>
        </authorList>
    </citation>
    <scope>NUCLEOTIDE SEQUENCE [LARGE SCALE GENOMIC DNA]</scope>
    <source>
        <strain evidence="3">AK93</strain>
    </source>
</reference>
<keyword evidence="1" id="KW-1133">Transmembrane helix</keyword>
<sequence>MQTASPAVAPFWQRLPQFFAYPFKPAAFIVVATLTALFLVLPVSLLGVLVTLALFAFFTKYLFEVLDRCGEGYLDPPPLNRETLLEGYGIAFKQLALFILVGLLFKA</sequence>
<protein>
    <submittedName>
        <fullName evidence="2">Uncharacterized protein</fullName>
    </submittedName>
</protein>
<feature type="transmembrane region" description="Helical" evidence="1">
    <location>
        <begin position="26"/>
        <end position="58"/>
    </location>
</feature>
<evidence type="ECO:0000313" key="2">
    <source>
        <dbReference type="EMBL" id="RFA38228.1"/>
    </source>
</evidence>
<evidence type="ECO:0000256" key="1">
    <source>
        <dbReference type="SAM" id="Phobius"/>
    </source>
</evidence>